<keyword evidence="9 11" id="KW-0413">Isomerase</keyword>
<feature type="binding site" evidence="11">
    <location>
        <position position="126"/>
    </location>
    <ligand>
        <name>FMN</name>
        <dbReference type="ChEBI" id="CHEBI:58210"/>
    </ligand>
</feature>
<dbReference type="GO" id="GO:0016491">
    <property type="term" value="F:oxidoreductase activity"/>
    <property type="evidence" value="ECO:0007669"/>
    <property type="project" value="InterPro"/>
</dbReference>
<dbReference type="PATRIC" id="fig|1423779.3.peg.10"/>
<evidence type="ECO:0000259" key="12">
    <source>
        <dbReference type="Pfam" id="PF01070"/>
    </source>
</evidence>
<keyword evidence="6 11" id="KW-0460">Magnesium</keyword>
<evidence type="ECO:0000256" key="5">
    <source>
        <dbReference type="ARBA" id="ARBA00022723"/>
    </source>
</evidence>
<comment type="catalytic activity">
    <reaction evidence="11">
        <text>isopentenyl diphosphate = dimethylallyl diphosphate</text>
        <dbReference type="Rhea" id="RHEA:23284"/>
        <dbReference type="ChEBI" id="CHEBI:57623"/>
        <dbReference type="ChEBI" id="CHEBI:128769"/>
        <dbReference type="EC" id="5.3.3.2"/>
    </reaction>
</comment>
<feature type="binding site" evidence="11">
    <location>
        <begin position="8"/>
        <end position="9"/>
    </location>
    <ligand>
        <name>substrate</name>
    </ligand>
</feature>
<dbReference type="Pfam" id="PF01070">
    <property type="entry name" value="FMN_dh"/>
    <property type="match status" value="1"/>
</dbReference>
<dbReference type="GO" id="GO:0008299">
    <property type="term" value="P:isoprenoid biosynthetic process"/>
    <property type="evidence" value="ECO:0007669"/>
    <property type="project" value="UniProtKB-UniRule"/>
</dbReference>
<keyword evidence="7 11" id="KW-0521">NADP</keyword>
<dbReference type="PIRSF" id="PIRSF003314">
    <property type="entry name" value="IPP_isomerase"/>
    <property type="match status" value="1"/>
</dbReference>
<comment type="cofactor">
    <cofactor evidence="11">
        <name>Mg(2+)</name>
        <dbReference type="ChEBI" id="CHEBI:18420"/>
    </cofactor>
</comment>
<feature type="binding site" evidence="11">
    <location>
        <position position="217"/>
    </location>
    <ligand>
        <name>FMN</name>
        <dbReference type="ChEBI" id="CHEBI:58210"/>
    </ligand>
</feature>
<comment type="caution">
    <text evidence="13">The sequence shown here is derived from an EMBL/GenBank/DDBJ whole genome shotgun (WGS) entry which is preliminary data.</text>
</comment>
<evidence type="ECO:0000256" key="6">
    <source>
        <dbReference type="ARBA" id="ARBA00022842"/>
    </source>
</evidence>
<gene>
    <name evidence="11" type="primary">fni</name>
    <name evidence="13" type="ORF">FC49_GL000010</name>
</gene>
<dbReference type="InterPro" id="IPR000262">
    <property type="entry name" value="FMN-dep_DH"/>
</dbReference>
<evidence type="ECO:0000256" key="4">
    <source>
        <dbReference type="ARBA" id="ARBA00022643"/>
    </source>
</evidence>
<evidence type="ECO:0000313" key="13">
    <source>
        <dbReference type="EMBL" id="KRM16855.1"/>
    </source>
</evidence>
<dbReference type="Gene3D" id="3.20.20.70">
    <property type="entry name" value="Aldolase class I"/>
    <property type="match status" value="1"/>
</dbReference>
<feature type="binding site" evidence="11">
    <location>
        <position position="156"/>
    </location>
    <ligand>
        <name>substrate</name>
    </ligand>
</feature>
<proteinExistence type="inferred from homology"/>
<evidence type="ECO:0000256" key="7">
    <source>
        <dbReference type="ARBA" id="ARBA00022857"/>
    </source>
</evidence>
<dbReference type="SUPFAM" id="SSF51395">
    <property type="entry name" value="FMN-linked oxidoreductases"/>
    <property type="match status" value="1"/>
</dbReference>
<dbReference type="EMBL" id="AZGE01000001">
    <property type="protein sequence ID" value="KRM16855.1"/>
    <property type="molecule type" value="Genomic_DNA"/>
</dbReference>
<name>A0A0R1WG98_9LACO</name>
<dbReference type="GO" id="GO:0005737">
    <property type="term" value="C:cytoplasm"/>
    <property type="evidence" value="ECO:0007669"/>
    <property type="project" value="UniProtKB-SubCell"/>
</dbReference>
<keyword evidence="8 11" id="KW-0414">Isoprene biosynthesis</keyword>
<comment type="subcellular location">
    <subcellularLocation>
        <location evidence="11">Cytoplasm</location>
    </subcellularLocation>
</comment>
<dbReference type="CDD" id="cd02811">
    <property type="entry name" value="IDI-2_FMN"/>
    <property type="match status" value="1"/>
</dbReference>
<feature type="binding site" evidence="11">
    <location>
        <position position="157"/>
    </location>
    <ligand>
        <name>Mg(2+)</name>
        <dbReference type="ChEBI" id="CHEBI:18420"/>
    </ligand>
</feature>
<accession>A0A0R1WG98</accession>
<feature type="binding site" evidence="11">
    <location>
        <position position="187"/>
    </location>
    <ligand>
        <name>FMN</name>
        <dbReference type="ChEBI" id="CHEBI:58210"/>
    </ligand>
</feature>
<comment type="caution">
    <text evidence="11">Lacks conserved residue(s) required for the propagation of feature annotation.</text>
</comment>
<comment type="cofactor">
    <cofactor evidence="11">
        <name>NADPH</name>
        <dbReference type="ChEBI" id="CHEBI:57783"/>
    </cofactor>
</comment>
<evidence type="ECO:0000256" key="9">
    <source>
        <dbReference type="ARBA" id="ARBA00023235"/>
    </source>
</evidence>
<comment type="function">
    <text evidence="11">Involved in the biosynthesis of isoprenoids. Catalyzes the 1,3-allylic rearrangement of the homoallylic substrate isopentenyl (IPP) to its allylic isomer, dimethylallyl diphosphate (DMAPP).</text>
</comment>
<feature type="binding site" evidence="11">
    <location>
        <begin position="67"/>
        <end position="69"/>
    </location>
    <ligand>
        <name>FMN</name>
        <dbReference type="ChEBI" id="CHEBI:58210"/>
    </ligand>
</feature>
<comment type="subunit">
    <text evidence="10 11">Homooctamer. Dimer of tetramers.</text>
</comment>
<protein>
    <recommendedName>
        <fullName evidence="11">Isopentenyl-diphosphate delta-isomerase</fullName>
        <shortName evidence="11">IPP isomerase</shortName>
        <ecNumber evidence="11">5.3.3.2</ecNumber>
    </recommendedName>
    <alternativeName>
        <fullName evidence="11">Isopentenyl diphosphate:dimethylallyl diphosphate isomerase</fullName>
    </alternativeName>
    <alternativeName>
        <fullName evidence="11">Isopentenyl pyrophosphate isomerase</fullName>
    </alternativeName>
    <alternativeName>
        <fullName evidence="11">Type 2 isopentenyl diphosphate isomerase</fullName>
        <shortName evidence="11">IDI-2</shortName>
    </alternativeName>
</protein>
<keyword evidence="2 11" id="KW-0963">Cytoplasm</keyword>
<comment type="cofactor">
    <cofactor evidence="1 11">
        <name>FMN</name>
        <dbReference type="ChEBI" id="CHEBI:58210"/>
    </cofactor>
</comment>
<dbReference type="Proteomes" id="UP000050973">
    <property type="component" value="Unassembled WGS sequence"/>
</dbReference>
<dbReference type="GO" id="GO:0000287">
    <property type="term" value="F:magnesium ion binding"/>
    <property type="evidence" value="ECO:0007669"/>
    <property type="project" value="UniProtKB-UniRule"/>
</dbReference>
<feature type="binding site" evidence="11">
    <location>
        <position position="212"/>
    </location>
    <ligand>
        <name>FMN</name>
        <dbReference type="ChEBI" id="CHEBI:58210"/>
    </ligand>
</feature>
<dbReference type="InterPro" id="IPR013785">
    <property type="entry name" value="Aldolase_TIM"/>
</dbReference>
<keyword evidence="3 11" id="KW-0285">Flavoprotein</keyword>
<dbReference type="HAMAP" id="MF_00354">
    <property type="entry name" value="Idi_2"/>
    <property type="match status" value="1"/>
</dbReference>
<dbReference type="GO" id="GO:0010181">
    <property type="term" value="F:FMN binding"/>
    <property type="evidence" value="ECO:0007669"/>
    <property type="project" value="UniProtKB-UniRule"/>
</dbReference>
<feature type="binding site" evidence="11">
    <location>
        <begin position="284"/>
        <end position="285"/>
    </location>
    <ligand>
        <name>FMN</name>
        <dbReference type="ChEBI" id="CHEBI:58210"/>
    </ligand>
</feature>
<feature type="binding site" evidence="11">
    <location>
        <position position="97"/>
    </location>
    <ligand>
        <name>FMN</name>
        <dbReference type="ChEBI" id="CHEBI:58210"/>
    </ligand>
</feature>
<evidence type="ECO:0000256" key="8">
    <source>
        <dbReference type="ARBA" id="ARBA00023229"/>
    </source>
</evidence>
<keyword evidence="4 11" id="KW-0288">FMN</keyword>
<sequence length="347" mass="37256">MESRQAQRKNEHLSLARKYYDQAHASHPFDQVRLIHTALPETAVADVDITSPLTKQIRLNAPFYFEAMTGGSQAALTINRQLARIAAKYHLAMATGSVSIALKDPAARESFTVIRDENPDGIVIANLSSGASLTDARAAIDLLGADALELHLNAAQELVMPEGDRRFFWLDNIRELATALDVPVIVKEVGFGMNKVDVAKLAQTGIEAINVSGRGGTNFALIENRRNHKQDFAALAQWGQTTPESLLEARAAKTGLPIIASGGISSPVDLIKAAALGASSCGVAGYFLNILQAAGPAALDQEVVNWLTVIPRLVALQGVEHITDLPVMADTVLAPELTNYAQQRQLL</sequence>
<dbReference type="PANTHER" id="PTHR43665:SF1">
    <property type="entry name" value="ISOPENTENYL-DIPHOSPHATE DELTA-ISOMERASE"/>
    <property type="match status" value="1"/>
</dbReference>
<comment type="similarity">
    <text evidence="11">Belongs to the IPP isomerase type 2 family.</text>
</comment>
<dbReference type="RefSeq" id="WP_056983615.1">
    <property type="nucleotide sequence ID" value="NZ_AZGE01000001.1"/>
</dbReference>
<evidence type="ECO:0000256" key="2">
    <source>
        <dbReference type="ARBA" id="ARBA00022490"/>
    </source>
</evidence>
<dbReference type="GO" id="GO:0004452">
    <property type="term" value="F:isopentenyl-diphosphate delta-isomerase activity"/>
    <property type="evidence" value="ECO:0007669"/>
    <property type="project" value="UniProtKB-UniRule"/>
</dbReference>
<dbReference type="PANTHER" id="PTHR43665">
    <property type="entry name" value="ISOPENTENYL-DIPHOSPHATE DELTA-ISOMERASE"/>
    <property type="match status" value="1"/>
</dbReference>
<evidence type="ECO:0000313" key="14">
    <source>
        <dbReference type="Proteomes" id="UP000050973"/>
    </source>
</evidence>
<evidence type="ECO:0000256" key="1">
    <source>
        <dbReference type="ARBA" id="ARBA00001917"/>
    </source>
</evidence>
<dbReference type="EC" id="5.3.3.2" evidence="11"/>
<dbReference type="InterPro" id="IPR011179">
    <property type="entry name" value="IPdP_isomerase"/>
</dbReference>
<evidence type="ECO:0000256" key="11">
    <source>
        <dbReference type="HAMAP-Rule" id="MF_00354"/>
    </source>
</evidence>
<keyword evidence="5 11" id="KW-0479">Metal-binding</keyword>
<dbReference type="GO" id="GO:0070402">
    <property type="term" value="F:NADPH binding"/>
    <property type="evidence" value="ECO:0007669"/>
    <property type="project" value="UniProtKB-UniRule"/>
</dbReference>
<dbReference type="AlphaFoldDB" id="A0A0R1WG98"/>
<reference evidence="13 14" key="1">
    <citation type="journal article" date="2015" name="Genome Announc.">
        <title>Expanding the biotechnology potential of lactobacilli through comparative genomics of 213 strains and associated genera.</title>
        <authorList>
            <person name="Sun Z."/>
            <person name="Harris H.M."/>
            <person name="McCann A."/>
            <person name="Guo C."/>
            <person name="Argimon S."/>
            <person name="Zhang W."/>
            <person name="Yang X."/>
            <person name="Jeffery I.B."/>
            <person name="Cooney J.C."/>
            <person name="Kagawa T.F."/>
            <person name="Liu W."/>
            <person name="Song Y."/>
            <person name="Salvetti E."/>
            <person name="Wrobel A."/>
            <person name="Rasinkangas P."/>
            <person name="Parkhill J."/>
            <person name="Rea M.C."/>
            <person name="O'Sullivan O."/>
            <person name="Ritari J."/>
            <person name="Douillard F.P."/>
            <person name="Paul Ross R."/>
            <person name="Yang R."/>
            <person name="Briner A.E."/>
            <person name="Felis G.E."/>
            <person name="de Vos W.M."/>
            <person name="Barrangou R."/>
            <person name="Klaenhammer T.R."/>
            <person name="Caufield P.W."/>
            <person name="Cui Y."/>
            <person name="Zhang H."/>
            <person name="O'Toole P.W."/>
        </authorList>
    </citation>
    <scope>NUCLEOTIDE SEQUENCE [LARGE SCALE GENOMIC DNA]</scope>
    <source>
        <strain evidence="13 14">DSM 4864</strain>
    </source>
</reference>
<organism evidence="13 14">
    <name type="scientific">Limosilactobacillus oris DSM 4864</name>
    <dbReference type="NCBI Taxonomy" id="1423779"/>
    <lineage>
        <taxon>Bacteria</taxon>
        <taxon>Bacillati</taxon>
        <taxon>Bacillota</taxon>
        <taxon>Bacilli</taxon>
        <taxon>Lactobacillales</taxon>
        <taxon>Lactobacillaceae</taxon>
        <taxon>Limosilactobacillus</taxon>
    </lineage>
</organism>
<feature type="domain" description="FMN-dependent dehydrogenase" evidence="12">
    <location>
        <begin position="155"/>
        <end position="325"/>
    </location>
</feature>
<evidence type="ECO:0000256" key="3">
    <source>
        <dbReference type="ARBA" id="ARBA00022630"/>
    </source>
</evidence>
<dbReference type="NCBIfam" id="TIGR02151">
    <property type="entry name" value="IPP_isom_2"/>
    <property type="match status" value="1"/>
</dbReference>
<evidence type="ECO:0000256" key="10">
    <source>
        <dbReference type="ARBA" id="ARBA00025810"/>
    </source>
</evidence>